<accession>T1JXT6</accession>
<dbReference type="Proteomes" id="UP000015104">
    <property type="component" value="Unassembled WGS sequence"/>
</dbReference>
<keyword evidence="2" id="KW-1185">Reference proteome</keyword>
<organism evidence="1 2">
    <name type="scientific">Tetranychus urticae</name>
    <name type="common">Two-spotted spider mite</name>
    <dbReference type="NCBI Taxonomy" id="32264"/>
    <lineage>
        <taxon>Eukaryota</taxon>
        <taxon>Metazoa</taxon>
        <taxon>Ecdysozoa</taxon>
        <taxon>Arthropoda</taxon>
        <taxon>Chelicerata</taxon>
        <taxon>Arachnida</taxon>
        <taxon>Acari</taxon>
        <taxon>Acariformes</taxon>
        <taxon>Trombidiformes</taxon>
        <taxon>Prostigmata</taxon>
        <taxon>Eleutherengona</taxon>
        <taxon>Raphignathae</taxon>
        <taxon>Tetranychoidea</taxon>
        <taxon>Tetranychidae</taxon>
        <taxon>Tetranychus</taxon>
    </lineage>
</organism>
<evidence type="ECO:0000313" key="1">
    <source>
        <dbReference type="EnsemblMetazoa" id="tetur02g13180.1"/>
    </source>
</evidence>
<sequence>MLVVFLHTTAKILDYYHNLTDKLPCNNGSLRTRGEEE</sequence>
<dbReference type="HOGENOM" id="CLU_3351650_0_0_1"/>
<name>T1JXT6_TETUR</name>
<evidence type="ECO:0000313" key="2">
    <source>
        <dbReference type="Proteomes" id="UP000015104"/>
    </source>
</evidence>
<dbReference type="AlphaFoldDB" id="T1JXT6"/>
<dbReference type="EnsemblMetazoa" id="tetur02g13180.1">
    <property type="protein sequence ID" value="tetur02g13180.1"/>
    <property type="gene ID" value="tetur02g13180"/>
</dbReference>
<reference evidence="2" key="1">
    <citation type="submission" date="2011-08" db="EMBL/GenBank/DDBJ databases">
        <authorList>
            <person name="Rombauts S."/>
        </authorList>
    </citation>
    <scope>NUCLEOTIDE SEQUENCE</scope>
    <source>
        <strain evidence="2">London</strain>
    </source>
</reference>
<dbReference type="EMBL" id="CAEY01000835">
    <property type="status" value="NOT_ANNOTATED_CDS"/>
    <property type="molecule type" value="Genomic_DNA"/>
</dbReference>
<reference evidence="1" key="2">
    <citation type="submission" date="2015-06" db="UniProtKB">
        <authorList>
            <consortium name="EnsemblMetazoa"/>
        </authorList>
    </citation>
    <scope>IDENTIFICATION</scope>
</reference>
<proteinExistence type="predicted"/>
<protein>
    <submittedName>
        <fullName evidence="1">Uncharacterized protein</fullName>
    </submittedName>
</protein>